<dbReference type="SMART" id="SM00710">
    <property type="entry name" value="PbH1"/>
    <property type="match status" value="5"/>
</dbReference>
<dbReference type="RefSeq" id="WP_261959693.1">
    <property type="nucleotide sequence ID" value="NZ_BAAAXA010000001.1"/>
</dbReference>
<evidence type="ECO:0000313" key="3">
    <source>
        <dbReference type="Proteomes" id="UP001143480"/>
    </source>
</evidence>
<evidence type="ECO:0008006" key="4">
    <source>
        <dbReference type="Google" id="ProtNLM"/>
    </source>
</evidence>
<keyword evidence="3" id="KW-1185">Reference proteome</keyword>
<dbReference type="EMBL" id="BSFP01000005">
    <property type="protein sequence ID" value="GLK99776.1"/>
    <property type="molecule type" value="Genomic_DNA"/>
</dbReference>
<protein>
    <recommendedName>
        <fullName evidence="4">Parallel beta helix pectate lyase-like protein</fullName>
    </recommendedName>
</protein>
<accession>A0A9W6KCW4</accession>
<dbReference type="Gene3D" id="2.160.20.10">
    <property type="entry name" value="Single-stranded right-handed beta-helix, Pectin lyase-like"/>
    <property type="match status" value="1"/>
</dbReference>
<keyword evidence="1" id="KW-0732">Signal</keyword>
<reference evidence="2" key="1">
    <citation type="journal article" date="2014" name="Int. J. Syst. Evol. Microbiol.">
        <title>Complete genome sequence of Corynebacterium casei LMG S-19264T (=DSM 44701T), isolated from a smear-ripened cheese.</title>
        <authorList>
            <consortium name="US DOE Joint Genome Institute (JGI-PGF)"/>
            <person name="Walter F."/>
            <person name="Albersmeier A."/>
            <person name="Kalinowski J."/>
            <person name="Ruckert C."/>
        </authorList>
    </citation>
    <scope>NUCLEOTIDE SEQUENCE</scope>
    <source>
        <strain evidence="2">VKM Ac-1321</strain>
    </source>
</reference>
<dbReference type="SUPFAM" id="SSF51126">
    <property type="entry name" value="Pectin lyase-like"/>
    <property type="match status" value="1"/>
</dbReference>
<dbReference type="InterPro" id="IPR012334">
    <property type="entry name" value="Pectin_lyas_fold"/>
</dbReference>
<organism evidence="2 3">
    <name type="scientific">Dactylosporangium matsuzakiense</name>
    <dbReference type="NCBI Taxonomy" id="53360"/>
    <lineage>
        <taxon>Bacteria</taxon>
        <taxon>Bacillati</taxon>
        <taxon>Actinomycetota</taxon>
        <taxon>Actinomycetes</taxon>
        <taxon>Micromonosporales</taxon>
        <taxon>Micromonosporaceae</taxon>
        <taxon>Dactylosporangium</taxon>
    </lineage>
</organism>
<evidence type="ECO:0000256" key="1">
    <source>
        <dbReference type="SAM" id="SignalP"/>
    </source>
</evidence>
<name>A0A9W6KCW4_9ACTN</name>
<dbReference type="InterPro" id="IPR011050">
    <property type="entry name" value="Pectin_lyase_fold/virulence"/>
</dbReference>
<sequence>MTEPHRHPATRRGAAAALLVVAAAALLLLPGSAPSFAARVNAACAGTGTDAATIQAAVNGSSAGDEIVIKGPCLISSTIRLLDDRTYRGHSRGGTVLKQAAGANLDAMLATQSWVDNVTYTSTNIRIEQLTLDGNRSANTGTVPLVLRTWNSRVYDVEIREAPGDGIRVTSLSRNGTHLSGTQVNSIIADVFVHDNGGHGIHVVDPDNTTTDWILERAWIAGSDGSGVDLDNAAGWQIRDLHIYGADQHAINARRCFNTGIHDNYIEDFGSQGTSGTTYFGIRCTVQGDVGSTISGNKINQMFTLPAAGSFVSIGLDGVNYGTGRVTVTGNTVIGKNTTRETGLSYAKGGGTALVVVSTGNLVDRVGTARASGTGVTVTAGQ</sequence>
<comment type="caution">
    <text evidence="2">The sequence shown here is derived from an EMBL/GenBank/DDBJ whole genome shotgun (WGS) entry which is preliminary data.</text>
</comment>
<feature type="chain" id="PRO_5040871335" description="Parallel beta helix pectate lyase-like protein" evidence="1">
    <location>
        <begin position="38"/>
        <end position="382"/>
    </location>
</feature>
<proteinExistence type="predicted"/>
<feature type="signal peptide" evidence="1">
    <location>
        <begin position="1"/>
        <end position="37"/>
    </location>
</feature>
<dbReference type="InterPro" id="IPR006626">
    <property type="entry name" value="PbH1"/>
</dbReference>
<dbReference type="AlphaFoldDB" id="A0A9W6KCW4"/>
<gene>
    <name evidence="2" type="ORF">GCM10017581_015170</name>
</gene>
<reference evidence="2" key="2">
    <citation type="submission" date="2023-01" db="EMBL/GenBank/DDBJ databases">
        <authorList>
            <person name="Sun Q."/>
            <person name="Evtushenko L."/>
        </authorList>
    </citation>
    <scope>NUCLEOTIDE SEQUENCE</scope>
    <source>
        <strain evidence="2">VKM Ac-1321</strain>
    </source>
</reference>
<evidence type="ECO:0000313" key="2">
    <source>
        <dbReference type="EMBL" id="GLK99776.1"/>
    </source>
</evidence>
<dbReference type="Proteomes" id="UP001143480">
    <property type="component" value="Unassembled WGS sequence"/>
</dbReference>